<sequence length="224" mass="25766">MLPPLFPKNKQDSSSLLTHSRSLNSSPEKEPEILQNNETWTRISALAKKTGVWDTIEVISSDNHCNKEAICQTLSKDVSTMPTAELIEHKFNNVYAIHHSFSLSFNTRPCITSTFSLSITTRHYFSPSFSLSFTTQPCISPSFSLPYTTRPCISFILAFLYYSFLYISFIFTFIYYSAMYLCFIFTFLYYTALYLSIIFTSLYYPAFFIVHSCFPLVLVLVSLL</sequence>
<organism evidence="3 4">
    <name type="scientific">Acanthosepion pharaonis</name>
    <name type="common">Pharaoh cuttlefish</name>
    <name type="synonym">Sepia pharaonis</name>
    <dbReference type="NCBI Taxonomy" id="158019"/>
    <lineage>
        <taxon>Eukaryota</taxon>
        <taxon>Metazoa</taxon>
        <taxon>Spiralia</taxon>
        <taxon>Lophotrochozoa</taxon>
        <taxon>Mollusca</taxon>
        <taxon>Cephalopoda</taxon>
        <taxon>Coleoidea</taxon>
        <taxon>Decapodiformes</taxon>
        <taxon>Sepiida</taxon>
        <taxon>Sepiina</taxon>
        <taxon>Sepiidae</taxon>
        <taxon>Acanthosepion</taxon>
    </lineage>
</organism>
<evidence type="ECO:0000313" key="3">
    <source>
        <dbReference type="EMBL" id="CAE1314028.1"/>
    </source>
</evidence>
<reference evidence="3" key="1">
    <citation type="submission" date="2021-01" db="EMBL/GenBank/DDBJ databases">
        <authorList>
            <person name="Li R."/>
            <person name="Bekaert M."/>
        </authorList>
    </citation>
    <scope>NUCLEOTIDE SEQUENCE</scope>
    <source>
        <strain evidence="3">Farmed</strain>
    </source>
</reference>
<feature type="transmembrane region" description="Helical" evidence="2">
    <location>
        <begin position="203"/>
        <end position="223"/>
    </location>
</feature>
<proteinExistence type="predicted"/>
<evidence type="ECO:0000256" key="1">
    <source>
        <dbReference type="SAM" id="MobiDB-lite"/>
    </source>
</evidence>
<feature type="transmembrane region" description="Helical" evidence="2">
    <location>
        <begin position="178"/>
        <end position="197"/>
    </location>
</feature>
<keyword evidence="2" id="KW-0812">Transmembrane</keyword>
<feature type="region of interest" description="Disordered" evidence="1">
    <location>
        <begin position="1"/>
        <end position="32"/>
    </location>
</feature>
<name>A0A812E3N9_ACAPH</name>
<feature type="compositionally biased region" description="Polar residues" evidence="1">
    <location>
        <begin position="12"/>
        <end position="26"/>
    </location>
</feature>
<dbReference type="EMBL" id="CAHIKZ030004686">
    <property type="protein sequence ID" value="CAE1314028.1"/>
    <property type="molecule type" value="Genomic_DNA"/>
</dbReference>
<gene>
    <name evidence="3" type="ORF">SPHA_65111</name>
</gene>
<dbReference type="AlphaFoldDB" id="A0A812E3N9"/>
<feature type="transmembrane region" description="Helical" evidence="2">
    <location>
        <begin position="153"/>
        <end position="171"/>
    </location>
</feature>
<keyword evidence="2" id="KW-1133">Transmembrane helix</keyword>
<keyword evidence="4" id="KW-1185">Reference proteome</keyword>
<protein>
    <submittedName>
        <fullName evidence="3">DENND5</fullName>
    </submittedName>
</protein>
<evidence type="ECO:0000256" key="2">
    <source>
        <dbReference type="SAM" id="Phobius"/>
    </source>
</evidence>
<keyword evidence="2" id="KW-0472">Membrane</keyword>
<evidence type="ECO:0000313" key="4">
    <source>
        <dbReference type="Proteomes" id="UP000597762"/>
    </source>
</evidence>
<dbReference type="Proteomes" id="UP000597762">
    <property type="component" value="Unassembled WGS sequence"/>
</dbReference>
<accession>A0A812E3N9</accession>
<comment type="caution">
    <text evidence="3">The sequence shown here is derived from an EMBL/GenBank/DDBJ whole genome shotgun (WGS) entry which is preliminary data.</text>
</comment>
<dbReference type="OrthoDB" id="6019893at2759"/>